<gene>
    <name evidence="3" type="ORF">CYLTODRAFT_425338</name>
</gene>
<reference evidence="3 4" key="1">
    <citation type="journal article" date="2015" name="Fungal Genet. Biol.">
        <title>Evolution of novel wood decay mechanisms in Agaricales revealed by the genome sequences of Fistulina hepatica and Cylindrobasidium torrendii.</title>
        <authorList>
            <person name="Floudas D."/>
            <person name="Held B.W."/>
            <person name="Riley R."/>
            <person name="Nagy L.G."/>
            <person name="Koehler G."/>
            <person name="Ransdell A.S."/>
            <person name="Younus H."/>
            <person name="Chow J."/>
            <person name="Chiniquy J."/>
            <person name="Lipzen A."/>
            <person name="Tritt A."/>
            <person name="Sun H."/>
            <person name="Haridas S."/>
            <person name="LaButti K."/>
            <person name="Ohm R.A."/>
            <person name="Kues U."/>
            <person name="Blanchette R.A."/>
            <person name="Grigoriev I.V."/>
            <person name="Minto R.E."/>
            <person name="Hibbett D.S."/>
        </authorList>
    </citation>
    <scope>NUCLEOTIDE SEQUENCE [LARGE SCALE GENOMIC DNA]</scope>
    <source>
        <strain evidence="3 4">FP15055 ss-10</strain>
    </source>
</reference>
<accession>A0A0D7B271</accession>
<feature type="region of interest" description="Disordered" evidence="2">
    <location>
        <begin position="28"/>
        <end position="161"/>
    </location>
</feature>
<organism evidence="3 4">
    <name type="scientific">Cylindrobasidium torrendii FP15055 ss-10</name>
    <dbReference type="NCBI Taxonomy" id="1314674"/>
    <lineage>
        <taxon>Eukaryota</taxon>
        <taxon>Fungi</taxon>
        <taxon>Dikarya</taxon>
        <taxon>Basidiomycota</taxon>
        <taxon>Agaricomycotina</taxon>
        <taxon>Agaricomycetes</taxon>
        <taxon>Agaricomycetidae</taxon>
        <taxon>Agaricales</taxon>
        <taxon>Marasmiineae</taxon>
        <taxon>Physalacriaceae</taxon>
        <taxon>Cylindrobasidium</taxon>
    </lineage>
</organism>
<keyword evidence="1" id="KW-0175">Coiled coil</keyword>
<keyword evidence="4" id="KW-1185">Reference proteome</keyword>
<evidence type="ECO:0000313" key="4">
    <source>
        <dbReference type="Proteomes" id="UP000054007"/>
    </source>
</evidence>
<feature type="compositionally biased region" description="Basic and acidic residues" evidence="2">
    <location>
        <begin position="146"/>
        <end position="161"/>
    </location>
</feature>
<feature type="coiled-coil region" evidence="1">
    <location>
        <begin position="177"/>
        <end position="247"/>
    </location>
</feature>
<protein>
    <submittedName>
        <fullName evidence="3">Uncharacterized protein</fullName>
    </submittedName>
</protein>
<dbReference type="EMBL" id="KN880643">
    <property type="protein sequence ID" value="KIY64295.1"/>
    <property type="molecule type" value="Genomic_DNA"/>
</dbReference>
<dbReference type="AlphaFoldDB" id="A0A0D7B271"/>
<proteinExistence type="predicted"/>
<sequence length="307" mass="35461">MTRSRKKSNGVGKDEPCRAYMYGECRSPYCKRPHIGQPRQSHPNGNSRRMPSPTPTRTTPTGPRRNRPRTPPLPSEQAEPRLAQRMRIPPSPSVPDTPMAAEIRPAYNMQLLQAERANGSPTTLREPSETRRERSLPSETRPPPSETREPPPHTVKHEKVERRWSLHDQLAHEFEQFDALKREHASVQAENAELQRECALLRAEKAGWTQDAEERYETEKEAWAKDKEELERRVMEMEKALAQSQARVKTSADACVYQENRANHYKQRAIQEFDLRKAAEKRAHAVDDDLESILERVKKRRCVQPGN</sequence>
<feature type="compositionally biased region" description="Low complexity" evidence="2">
    <location>
        <begin position="48"/>
        <end position="63"/>
    </location>
</feature>
<evidence type="ECO:0000256" key="1">
    <source>
        <dbReference type="SAM" id="Coils"/>
    </source>
</evidence>
<evidence type="ECO:0000313" key="3">
    <source>
        <dbReference type="EMBL" id="KIY64295.1"/>
    </source>
</evidence>
<feature type="compositionally biased region" description="Basic and acidic residues" evidence="2">
    <location>
        <begin position="126"/>
        <end position="136"/>
    </location>
</feature>
<name>A0A0D7B271_9AGAR</name>
<feature type="compositionally biased region" description="Polar residues" evidence="2">
    <location>
        <begin position="38"/>
        <end position="47"/>
    </location>
</feature>
<dbReference type="Proteomes" id="UP000054007">
    <property type="component" value="Unassembled WGS sequence"/>
</dbReference>
<evidence type="ECO:0000256" key="2">
    <source>
        <dbReference type="SAM" id="MobiDB-lite"/>
    </source>
</evidence>